<protein>
    <recommendedName>
        <fullName evidence="4">DUF839 domain-containing protein</fullName>
    </recommendedName>
</protein>
<evidence type="ECO:0000313" key="2">
    <source>
        <dbReference type="EMBL" id="GGU91049.1"/>
    </source>
</evidence>
<accession>A0ABQ2VMH8</accession>
<evidence type="ECO:0008006" key="4">
    <source>
        <dbReference type="Google" id="ProtNLM"/>
    </source>
</evidence>
<keyword evidence="3" id="KW-1185">Reference proteome</keyword>
<dbReference type="PANTHER" id="PTHR35399:SF4">
    <property type="entry name" value="MEMBRANE PROTEIN"/>
    <property type="match status" value="1"/>
</dbReference>
<evidence type="ECO:0000313" key="3">
    <source>
        <dbReference type="Proteomes" id="UP000654471"/>
    </source>
</evidence>
<dbReference type="Proteomes" id="UP000654471">
    <property type="component" value="Unassembled WGS sequence"/>
</dbReference>
<dbReference type="InterPro" id="IPR006311">
    <property type="entry name" value="TAT_signal"/>
</dbReference>
<comment type="caution">
    <text evidence="2">The sequence shown here is derived from an EMBL/GenBank/DDBJ whole genome shotgun (WGS) entry which is preliminary data.</text>
</comment>
<sequence length="485" mass="49714">MPLTRRDAAGRSAAARAGGAPVSRHGAPATASGVLRAVDPGRGGTADQAPDPAGHGPLLPDPEGVLALPAGFSYRVVTRAGATRLDSGEPAPSHPAGTGAFEGRRGGTLLVTDHALEGLRGEGPHPVPLAGGPVYDPAAAGGCTVAEVAADGTPAGARVALAGTSANCAGGATPWGTWLTCERTEDRAGRNGMTRDHGYVFEVDPSARTPLRPGGTGPDDRESGGPRPVTALGRFAHGPVAVDPQRGHLYLTEDAADPDGLFYRWAPPPGFRHGPGRLPALPAGAGVLAALTCCDSGGRPVDDLSRATRPGTVYGVDWTEVPDRGARADPVRRQFAEGEVTRAGQPAGLWWADGGAHLVVSYAREGSPVRQGGQVWRYDPRRRTLTLHGLLGVDPAPHAVAASPHGGLITAGDAAGLPHLAGVAKDGRTYPVARNDLTTGTEDAPESGRFTGPVFSPDGRTLFAHIQEPGLTVAVTAPWRRGPRR</sequence>
<dbReference type="PANTHER" id="PTHR35399">
    <property type="entry name" value="SLR8030 PROTEIN"/>
    <property type="match status" value="1"/>
</dbReference>
<reference evidence="3" key="1">
    <citation type="journal article" date="2019" name="Int. J. Syst. Evol. Microbiol.">
        <title>The Global Catalogue of Microorganisms (GCM) 10K type strain sequencing project: providing services to taxonomists for standard genome sequencing and annotation.</title>
        <authorList>
            <consortium name="The Broad Institute Genomics Platform"/>
            <consortium name="The Broad Institute Genome Sequencing Center for Infectious Disease"/>
            <person name="Wu L."/>
            <person name="Ma J."/>
        </authorList>
    </citation>
    <scope>NUCLEOTIDE SEQUENCE [LARGE SCALE GENOMIC DNA]</scope>
    <source>
        <strain evidence="3">JCM 3399</strain>
    </source>
</reference>
<feature type="compositionally biased region" description="Low complexity" evidence="1">
    <location>
        <begin position="10"/>
        <end position="20"/>
    </location>
</feature>
<proteinExistence type="predicted"/>
<evidence type="ECO:0000256" key="1">
    <source>
        <dbReference type="SAM" id="MobiDB-lite"/>
    </source>
</evidence>
<dbReference type="SUPFAM" id="SSF63829">
    <property type="entry name" value="Calcium-dependent phosphotriesterase"/>
    <property type="match status" value="1"/>
</dbReference>
<dbReference type="RefSeq" id="WP_189306456.1">
    <property type="nucleotide sequence ID" value="NZ_BMRP01000037.1"/>
</dbReference>
<organism evidence="2 3">
    <name type="scientific">Streptomyces albospinus</name>
    <dbReference type="NCBI Taxonomy" id="285515"/>
    <lineage>
        <taxon>Bacteria</taxon>
        <taxon>Bacillati</taxon>
        <taxon>Actinomycetota</taxon>
        <taxon>Actinomycetes</taxon>
        <taxon>Kitasatosporales</taxon>
        <taxon>Streptomycetaceae</taxon>
        <taxon>Streptomyces</taxon>
    </lineage>
</organism>
<dbReference type="Pfam" id="PF05787">
    <property type="entry name" value="PhoX"/>
    <property type="match status" value="2"/>
</dbReference>
<dbReference type="PROSITE" id="PS51318">
    <property type="entry name" value="TAT"/>
    <property type="match status" value="1"/>
</dbReference>
<name>A0ABQ2VMH8_9ACTN</name>
<gene>
    <name evidence="2" type="ORF">GCM10010211_67130</name>
</gene>
<feature type="region of interest" description="Disordered" evidence="1">
    <location>
        <begin position="84"/>
        <end position="104"/>
    </location>
</feature>
<dbReference type="InterPro" id="IPR008557">
    <property type="entry name" value="PhoX"/>
</dbReference>
<feature type="region of interest" description="Disordered" evidence="1">
    <location>
        <begin position="205"/>
        <end position="227"/>
    </location>
</feature>
<dbReference type="EMBL" id="BMRP01000037">
    <property type="protein sequence ID" value="GGU91049.1"/>
    <property type="molecule type" value="Genomic_DNA"/>
</dbReference>
<feature type="region of interest" description="Disordered" evidence="1">
    <location>
        <begin position="1"/>
        <end position="64"/>
    </location>
</feature>